<dbReference type="Pfam" id="PF20316">
    <property type="entry name" value="DUF6612"/>
    <property type="match status" value="1"/>
</dbReference>
<sequence>MLTAGDRPVIPDRFSSWNLSGGGLSQYEGGSPFTFIRHTGGKMKKLFLTSLAISTLTLGLSACSPKPDTPEEILDASIKAMEETNSFQIDMNIDQDLIYGPPRGELDKQTAKIVTDYVKEPEGLHLNTQMNVAGAKVDAEMYLAESEVYTTSSRWDHWYKGKEDGYQPSLDTVRKMVDLDKRLEWLKTHSEEMEVKEEEEQWVLTFTGEGDKFNRFTEFILDLSKPALYHSKYLEDIKTNDLTYSIYINRESFLPAKSDINMDIEMMNELDGNEMATTQTIKETYTKIDEIEAITIPSEVKDTAKDKF</sequence>
<organism evidence="1 2">
    <name type="scientific">[Bacillus] enclensis</name>
    <dbReference type="NCBI Taxonomy" id="1402860"/>
    <lineage>
        <taxon>Bacteria</taxon>
        <taxon>Bacillati</taxon>
        <taxon>Bacillota</taxon>
        <taxon>Bacilli</taxon>
        <taxon>Bacillales</taxon>
        <taxon>Bacillaceae</taxon>
        <taxon>Rossellomorea</taxon>
    </lineage>
</organism>
<evidence type="ECO:0000313" key="1">
    <source>
        <dbReference type="EMBL" id="SCB74941.1"/>
    </source>
</evidence>
<dbReference type="Gene3D" id="2.50.20.20">
    <property type="match status" value="1"/>
</dbReference>
<protein>
    <submittedName>
        <fullName evidence="1">Uncharacterized protein</fullName>
    </submittedName>
</protein>
<dbReference type="EMBL" id="FMAU01000001">
    <property type="protein sequence ID" value="SCB74941.1"/>
    <property type="molecule type" value="Genomic_DNA"/>
</dbReference>
<accession>A0A1C3YXV8</accession>
<gene>
    <name evidence="1" type="ORF">GA0061094_0252</name>
</gene>
<dbReference type="InterPro" id="IPR046720">
    <property type="entry name" value="DUF6612"/>
</dbReference>
<reference evidence="2" key="1">
    <citation type="submission" date="2016-08" db="EMBL/GenBank/DDBJ databases">
        <authorList>
            <person name="Varghese N."/>
            <person name="Submissions Spin"/>
        </authorList>
    </citation>
    <scope>NUCLEOTIDE SEQUENCE [LARGE SCALE GENOMIC DNA]</scope>
    <source>
        <strain evidence="2">SGD-1123</strain>
    </source>
</reference>
<proteinExistence type="predicted"/>
<evidence type="ECO:0000313" key="2">
    <source>
        <dbReference type="Proteomes" id="UP000181997"/>
    </source>
</evidence>
<keyword evidence="2" id="KW-1185">Reference proteome</keyword>
<name>A0A1C3YXV8_9BACI</name>
<dbReference type="Proteomes" id="UP000181997">
    <property type="component" value="Unassembled WGS sequence"/>
</dbReference>
<dbReference type="AlphaFoldDB" id="A0A1C3YXV8"/>